<dbReference type="RefSeq" id="WP_016255289.1">
    <property type="nucleotide sequence ID" value="NZ_ALWO02000037.1"/>
</dbReference>
<dbReference type="AlphaFoldDB" id="S2DFE3"/>
<dbReference type="OrthoDB" id="49666at2"/>
<proteinExistence type="inferred from homology"/>
<dbReference type="eggNOG" id="COG1940">
    <property type="taxonomic scope" value="Bacteria"/>
</dbReference>
<evidence type="ECO:0000313" key="2">
    <source>
        <dbReference type="EMBL" id="EOZ95770.1"/>
    </source>
</evidence>
<dbReference type="EMBL" id="ALWO02000037">
    <property type="protein sequence ID" value="EOZ95770.1"/>
    <property type="molecule type" value="Genomic_DNA"/>
</dbReference>
<dbReference type="CDD" id="cd23763">
    <property type="entry name" value="ASKHA_ATPase_ROK"/>
    <property type="match status" value="1"/>
</dbReference>
<evidence type="ECO:0000256" key="1">
    <source>
        <dbReference type="ARBA" id="ARBA00006479"/>
    </source>
</evidence>
<dbReference type="InterPro" id="IPR043129">
    <property type="entry name" value="ATPase_NBD"/>
</dbReference>
<comment type="caution">
    <text evidence="2">The sequence shown here is derived from an EMBL/GenBank/DDBJ whole genome shotgun (WGS) entry which is preliminary data.</text>
</comment>
<evidence type="ECO:0000313" key="3">
    <source>
        <dbReference type="Proteomes" id="UP000006073"/>
    </source>
</evidence>
<name>S2DFE3_INDAL</name>
<dbReference type="SUPFAM" id="SSF53067">
    <property type="entry name" value="Actin-like ATPase domain"/>
    <property type="match status" value="1"/>
</dbReference>
<dbReference type="Pfam" id="PF00480">
    <property type="entry name" value="ROK"/>
    <property type="match status" value="1"/>
</dbReference>
<gene>
    <name evidence="2" type="ORF">A33Q_3132</name>
</gene>
<dbReference type="PANTHER" id="PTHR18964:SF149">
    <property type="entry name" value="BIFUNCTIONAL UDP-N-ACETYLGLUCOSAMINE 2-EPIMERASE_N-ACETYLMANNOSAMINE KINASE"/>
    <property type="match status" value="1"/>
</dbReference>
<dbReference type="Proteomes" id="UP000006073">
    <property type="component" value="Unassembled WGS sequence"/>
</dbReference>
<dbReference type="InterPro" id="IPR000600">
    <property type="entry name" value="ROK"/>
</dbReference>
<dbReference type="Gene3D" id="3.30.420.40">
    <property type="match status" value="2"/>
</dbReference>
<reference evidence="2 3" key="1">
    <citation type="journal article" date="2013" name="Genome Announc.">
        <title>Draft Genome Sequence of Indibacter alkaliphilus Strain LW1T, Isolated from Lonar Lake, a Haloalkaline Lake in the Buldana District of Maharashtra, India.</title>
        <authorList>
            <person name="Singh A."/>
            <person name="Kumar Jangir P."/>
            <person name="Sharma R."/>
            <person name="Singh A."/>
            <person name="Kumar Pinnaka A."/>
            <person name="Shivaji S."/>
        </authorList>
    </citation>
    <scope>NUCLEOTIDE SEQUENCE [LARGE SCALE GENOMIC DNA]</scope>
    <source>
        <strain evidence="3">CCUG 57479 / KCTC 22604 / LW1</strain>
    </source>
</reference>
<dbReference type="PANTHER" id="PTHR18964">
    <property type="entry name" value="ROK (REPRESSOR, ORF, KINASE) FAMILY"/>
    <property type="match status" value="1"/>
</dbReference>
<organism evidence="2 3">
    <name type="scientific">Indibacter alkaliphilus (strain CCUG 57479 / KCTC 22604 / LW1)</name>
    <dbReference type="NCBI Taxonomy" id="1189612"/>
    <lineage>
        <taxon>Bacteria</taxon>
        <taxon>Pseudomonadati</taxon>
        <taxon>Bacteroidota</taxon>
        <taxon>Cytophagia</taxon>
        <taxon>Cytophagales</taxon>
        <taxon>Cyclobacteriaceae</taxon>
    </lineage>
</organism>
<accession>S2DFE3</accession>
<keyword evidence="3" id="KW-1185">Reference proteome</keyword>
<dbReference type="STRING" id="1189612.A33Q_3132"/>
<sequence>MTYNKILAGDIGGSHISVASFKKSGQATELIEIKRIPVDSKESKDNILASWNRLFKELAGSDNEILLGLAMPAPFDYENGICWIKDQGKFLNLYGLDLKREISESNPIKKDNIKFVNDAEAFLLGESTYGEGKGCEKLMGITLGSGLGTSFKIYDSFKDAALWSAPFKEGIAEDYLGTAWFVNWAKTNMNIKISGVKELTKDLKIIDKSRPAFREFSSNLADFISIYDQKYDFDKIILGGNITKASFLFYKDLLEALKKNGCQKPVCISKLGEKSAFYGVLASIMETKKTSFQH</sequence>
<protein>
    <submittedName>
        <fullName evidence="2">ROK family member transcriptional repressor</fullName>
    </submittedName>
</protein>
<comment type="similarity">
    <text evidence="1">Belongs to the ROK (NagC/XylR) family.</text>
</comment>